<protein>
    <submittedName>
        <fullName evidence="2">Uncharacterized protein</fullName>
    </submittedName>
</protein>
<dbReference type="Proteomes" id="UP000248954">
    <property type="component" value="Chromosome 1"/>
</dbReference>
<evidence type="ECO:0000313" key="3">
    <source>
        <dbReference type="Proteomes" id="UP000248954"/>
    </source>
</evidence>
<reference evidence="2 3" key="1">
    <citation type="submission" date="2018-06" db="EMBL/GenBank/DDBJ databases">
        <authorList>
            <consortium name="Pathogen Informatics"/>
            <person name="Doyle S."/>
        </authorList>
    </citation>
    <scope>NUCLEOTIDE SEQUENCE [LARGE SCALE GENOMIC DNA]</scope>
    <source>
        <strain evidence="2 3">NCTC8738</strain>
    </source>
</reference>
<keyword evidence="1" id="KW-0812">Transmembrane</keyword>
<dbReference type="EMBL" id="LS483348">
    <property type="protein sequence ID" value="SQF42283.1"/>
    <property type="molecule type" value="Genomic_DNA"/>
</dbReference>
<gene>
    <name evidence="2" type="ORF">NCTC8738_01066</name>
</gene>
<proteinExistence type="predicted"/>
<dbReference type="AlphaFoldDB" id="A0AB38G5C3"/>
<feature type="transmembrane region" description="Helical" evidence="1">
    <location>
        <begin position="6"/>
        <end position="23"/>
    </location>
</feature>
<evidence type="ECO:0000256" key="1">
    <source>
        <dbReference type="SAM" id="Phobius"/>
    </source>
</evidence>
<accession>A0AB38G5C3</accession>
<sequence length="57" mass="6695">MKILLVVISIVFVLFVVLTIGILKVNHRIRYANGYDNELENDYQTMIELYGHAEKRK</sequence>
<organism evidence="2 3">
    <name type="scientific">Streptococcus lutetiensis</name>
    <dbReference type="NCBI Taxonomy" id="150055"/>
    <lineage>
        <taxon>Bacteria</taxon>
        <taxon>Bacillati</taxon>
        <taxon>Bacillota</taxon>
        <taxon>Bacilli</taxon>
        <taxon>Lactobacillales</taxon>
        <taxon>Streptococcaceae</taxon>
        <taxon>Streptococcus</taxon>
    </lineage>
</organism>
<evidence type="ECO:0000313" key="2">
    <source>
        <dbReference type="EMBL" id="SQF42283.1"/>
    </source>
</evidence>
<keyword evidence="1" id="KW-1133">Transmembrane helix</keyword>
<name>A0AB38G5C3_9STRE</name>
<keyword evidence="1" id="KW-0472">Membrane</keyword>
<dbReference type="RefSeq" id="WP_172454519.1">
    <property type="nucleotide sequence ID" value="NZ_CP066277.1"/>
</dbReference>